<evidence type="ECO:0000313" key="1">
    <source>
        <dbReference type="EMBL" id="EZH73607.1"/>
    </source>
</evidence>
<accession>A0A023BUA7</accession>
<dbReference type="eggNOG" id="ENOG50301R8">
    <property type="taxonomic scope" value="Bacteria"/>
</dbReference>
<keyword evidence="2" id="KW-1185">Reference proteome</keyword>
<dbReference type="AlphaFoldDB" id="A0A023BUA7"/>
<proteinExistence type="predicted"/>
<dbReference type="OrthoDB" id="1043955at2"/>
<reference evidence="1 2" key="1">
    <citation type="submission" date="2014-04" db="EMBL/GenBank/DDBJ databases">
        <title>Aquimarina sp. 22II-S11-z7 Genome Sequencing.</title>
        <authorList>
            <person name="Lai Q."/>
        </authorList>
    </citation>
    <scope>NUCLEOTIDE SEQUENCE [LARGE SCALE GENOMIC DNA]</scope>
    <source>
        <strain evidence="1 2">22II-S11-z7</strain>
    </source>
</reference>
<dbReference type="RefSeq" id="WP_034242339.1">
    <property type="nucleotide sequence ID" value="NZ_AQRA01000005.1"/>
</dbReference>
<name>A0A023BUA7_9FLAO</name>
<dbReference type="EMBL" id="AQRA01000005">
    <property type="protein sequence ID" value="EZH73607.1"/>
    <property type="molecule type" value="Genomic_DNA"/>
</dbReference>
<dbReference type="Proteomes" id="UP000023541">
    <property type="component" value="Unassembled WGS sequence"/>
</dbReference>
<sequence length="203" mass="23977">MRYLLISLCFICIGCASYPKKNNFVKKEASGIEVRNLYFSDKTQDYVYKANIDVYKKHFGGIFIVKKIEDHHHRIVFTTEMGNKIFDFSFINESFTVNYILEDFNKKILINILKKDFKALIEETPTLLNTFSHQNDIVFETEINNDKHYYYNKNNTIHKIVRTGNRKEKVVFTFSEISDTIANLITIEHKNLKLKINLKSIQK</sequence>
<comment type="caution">
    <text evidence="1">The sequence shown here is derived from an EMBL/GenBank/DDBJ whole genome shotgun (WGS) entry which is preliminary data.</text>
</comment>
<organism evidence="1 2">
    <name type="scientific">Aquimarina atlantica</name>
    <dbReference type="NCBI Taxonomy" id="1317122"/>
    <lineage>
        <taxon>Bacteria</taxon>
        <taxon>Pseudomonadati</taxon>
        <taxon>Bacteroidota</taxon>
        <taxon>Flavobacteriia</taxon>
        <taxon>Flavobacteriales</taxon>
        <taxon>Flavobacteriaceae</taxon>
        <taxon>Aquimarina</taxon>
    </lineage>
</organism>
<dbReference type="STRING" id="1317122.ATO12_16860"/>
<protein>
    <submittedName>
        <fullName evidence="1">Uncharacterized protein</fullName>
    </submittedName>
</protein>
<evidence type="ECO:0000313" key="2">
    <source>
        <dbReference type="Proteomes" id="UP000023541"/>
    </source>
</evidence>
<gene>
    <name evidence="1" type="ORF">ATO12_16860</name>
</gene>